<evidence type="ECO:0000313" key="2">
    <source>
        <dbReference type="Proteomes" id="UP000305778"/>
    </source>
</evidence>
<proteinExistence type="predicted"/>
<dbReference type="EMBL" id="SUMC01000040">
    <property type="protein sequence ID" value="TKA06340.1"/>
    <property type="molecule type" value="Genomic_DNA"/>
</dbReference>
<dbReference type="RefSeq" id="WP_136727586.1">
    <property type="nucleotide sequence ID" value="NZ_SUMC01000040.1"/>
</dbReference>
<dbReference type="Proteomes" id="UP000305778">
    <property type="component" value="Unassembled WGS sequence"/>
</dbReference>
<keyword evidence="2" id="KW-1185">Reference proteome</keyword>
<sequence length="120" mass="12606">MDTDLYEPNTYLFYPAVTLDDSNDIFLVASASSTSINPSLGLFSAQSGGTNISGSLMQTGLGPLSCTNCNNLVRYGDYSGISLDGSSLSSSVIWVAGEYGNAVSTSPSDVWGTEIGEYNY</sequence>
<protein>
    <submittedName>
        <fullName evidence="1">Uncharacterized protein</fullName>
    </submittedName>
</protein>
<accession>A0A4U0SAJ2</accession>
<name>A0A4U0SAJ2_9ACTN</name>
<comment type="caution">
    <text evidence="1">The sequence shown here is derived from an EMBL/GenBank/DDBJ whole genome shotgun (WGS) entry which is preliminary data.</text>
</comment>
<reference evidence="1 2" key="1">
    <citation type="submission" date="2019-04" db="EMBL/GenBank/DDBJ databases">
        <title>Streptomyces oryziradicis sp. nov., a novel actinomycete isolated from rhizosphere soil of rice (Oryza sativa L.).</title>
        <authorList>
            <person name="Li C."/>
        </authorList>
    </citation>
    <scope>NUCLEOTIDE SEQUENCE [LARGE SCALE GENOMIC DNA]</scope>
    <source>
        <strain evidence="1 2">NEAU-C40</strain>
    </source>
</reference>
<gene>
    <name evidence="1" type="ORF">FCI23_32360</name>
</gene>
<organism evidence="1 2">
    <name type="scientific">Actinacidiphila oryziradicis</name>
    <dbReference type="NCBI Taxonomy" id="2571141"/>
    <lineage>
        <taxon>Bacteria</taxon>
        <taxon>Bacillati</taxon>
        <taxon>Actinomycetota</taxon>
        <taxon>Actinomycetes</taxon>
        <taxon>Kitasatosporales</taxon>
        <taxon>Streptomycetaceae</taxon>
        <taxon>Actinacidiphila</taxon>
    </lineage>
</organism>
<dbReference type="AlphaFoldDB" id="A0A4U0SAJ2"/>
<evidence type="ECO:0000313" key="1">
    <source>
        <dbReference type="EMBL" id="TKA06340.1"/>
    </source>
</evidence>